<evidence type="ECO:0000313" key="2">
    <source>
        <dbReference type="EMBL" id="GER91583.1"/>
    </source>
</evidence>
<sequence length="256" mass="28078">MKLIRILAASFSLSLRRELTFRANLLFQLLLTILNITASFLVLGAVYTQTRTLGGWSLGESMSLLGTFQIVSGIYATFVEPNLSWFAGQVRDGKLDSALVQPVSSLFMLSLGKCEPLALSQVLPGLLVVAIGWHNLGTIPTGWSILGWLILLAVGLIIAWAARVLLACLSLWVPSMDLDVLYSALWQFGRYPVDIYRQPLRFCLIYILPFAFLATFPAGILTGKSNPLLPLIGIATGALAIAIVHQAWNISLRRYT</sequence>
<keyword evidence="1" id="KW-1133">Transmembrane helix</keyword>
<feature type="transmembrane region" description="Helical" evidence="1">
    <location>
        <begin position="148"/>
        <end position="173"/>
    </location>
</feature>
<feature type="transmembrane region" description="Helical" evidence="1">
    <location>
        <begin position="26"/>
        <end position="46"/>
    </location>
</feature>
<evidence type="ECO:0000313" key="3">
    <source>
        <dbReference type="Proteomes" id="UP000326912"/>
    </source>
</evidence>
<name>A0A5J4KVE6_9CHLR</name>
<evidence type="ECO:0000256" key="1">
    <source>
        <dbReference type="SAM" id="Phobius"/>
    </source>
</evidence>
<organism evidence="2 3">
    <name type="scientific">Dictyobacter vulcani</name>
    <dbReference type="NCBI Taxonomy" id="2607529"/>
    <lineage>
        <taxon>Bacteria</taxon>
        <taxon>Bacillati</taxon>
        <taxon>Chloroflexota</taxon>
        <taxon>Ktedonobacteria</taxon>
        <taxon>Ktedonobacterales</taxon>
        <taxon>Dictyobacteraceae</taxon>
        <taxon>Dictyobacter</taxon>
    </lineage>
</organism>
<keyword evidence="1" id="KW-0472">Membrane</keyword>
<dbReference type="PANTHER" id="PTHR36833:SF1">
    <property type="entry name" value="INTEGRAL MEMBRANE TRANSPORT PROTEIN"/>
    <property type="match status" value="1"/>
</dbReference>
<proteinExistence type="predicted"/>
<feature type="transmembrane region" description="Helical" evidence="1">
    <location>
        <begin position="228"/>
        <end position="248"/>
    </location>
</feature>
<comment type="caution">
    <text evidence="2">The sequence shown here is derived from an EMBL/GenBank/DDBJ whole genome shotgun (WGS) entry which is preliminary data.</text>
</comment>
<keyword evidence="3" id="KW-1185">Reference proteome</keyword>
<dbReference type="PANTHER" id="PTHR36833">
    <property type="entry name" value="SLR0610 PROTEIN-RELATED"/>
    <property type="match status" value="1"/>
</dbReference>
<keyword evidence="1" id="KW-0812">Transmembrane</keyword>
<dbReference type="Proteomes" id="UP000326912">
    <property type="component" value="Unassembled WGS sequence"/>
</dbReference>
<gene>
    <name evidence="2" type="ORF">KDW_57450</name>
</gene>
<dbReference type="AlphaFoldDB" id="A0A5J4KVE6"/>
<dbReference type="RefSeq" id="WP_151759213.1">
    <property type="nucleotide sequence ID" value="NZ_BKZW01000004.1"/>
</dbReference>
<reference evidence="2 3" key="1">
    <citation type="submission" date="2019-10" db="EMBL/GenBank/DDBJ databases">
        <title>Dictyobacter vulcani sp. nov., within the class Ktedonobacteria, isolated from soil of volcanic Mt. Zao.</title>
        <authorList>
            <person name="Zheng Y."/>
            <person name="Wang C.M."/>
            <person name="Sakai Y."/>
            <person name="Abe K."/>
            <person name="Yokota A."/>
            <person name="Yabe S."/>
        </authorList>
    </citation>
    <scope>NUCLEOTIDE SEQUENCE [LARGE SCALE GENOMIC DNA]</scope>
    <source>
        <strain evidence="2 3">W12</strain>
    </source>
</reference>
<dbReference type="InterPro" id="IPR010390">
    <property type="entry name" value="ABC-2_transporter-like"/>
</dbReference>
<evidence type="ECO:0008006" key="4">
    <source>
        <dbReference type="Google" id="ProtNLM"/>
    </source>
</evidence>
<dbReference type="Pfam" id="PF06182">
    <property type="entry name" value="ABC2_membrane_6"/>
    <property type="match status" value="1"/>
</dbReference>
<accession>A0A5J4KVE6</accession>
<feature type="transmembrane region" description="Helical" evidence="1">
    <location>
        <begin position="199"/>
        <end position="221"/>
    </location>
</feature>
<protein>
    <recommendedName>
        <fullName evidence="4">ABC transporter permease</fullName>
    </recommendedName>
</protein>
<dbReference type="EMBL" id="BKZW01000004">
    <property type="protein sequence ID" value="GER91583.1"/>
    <property type="molecule type" value="Genomic_DNA"/>
</dbReference>